<evidence type="ECO:0000256" key="10">
    <source>
        <dbReference type="ARBA" id="ARBA00023002"/>
    </source>
</evidence>
<dbReference type="FunFam" id="2.60.40.420:FF:000028">
    <property type="entry name" value="Ceruloplasmin"/>
    <property type="match status" value="1"/>
</dbReference>
<evidence type="ECO:0000256" key="9">
    <source>
        <dbReference type="ARBA" id="ARBA00022989"/>
    </source>
</evidence>
<dbReference type="Pfam" id="PF07732">
    <property type="entry name" value="Cu-oxidase_3"/>
    <property type="match status" value="3"/>
</dbReference>
<dbReference type="EMBL" id="JAEAOA010001024">
    <property type="protein sequence ID" value="KAK3610459.1"/>
    <property type="molecule type" value="Genomic_DNA"/>
</dbReference>
<comment type="similarity">
    <text evidence="3">Belongs to the multicopper oxidase family.</text>
</comment>
<name>A0AAE0TI97_9BIVA</name>
<reference evidence="19" key="1">
    <citation type="journal article" date="2021" name="Genome Biol. Evol.">
        <title>A High-Quality Reference Genome for a Parasitic Bivalve with Doubly Uniparental Inheritance (Bivalvia: Unionida).</title>
        <authorList>
            <person name="Smith C.H."/>
        </authorList>
    </citation>
    <scope>NUCLEOTIDE SEQUENCE</scope>
    <source>
        <strain evidence="19">CHS0354</strain>
    </source>
</reference>
<keyword evidence="9" id="KW-1133">Transmembrane helix</keyword>
<keyword evidence="8" id="KW-0677">Repeat</keyword>
<feature type="compositionally biased region" description="Polar residues" evidence="15">
    <location>
        <begin position="1364"/>
        <end position="1386"/>
    </location>
</feature>
<comment type="caution">
    <text evidence="19">The sequence shown here is derived from an EMBL/GenBank/DDBJ whole genome shotgun (WGS) entry which is preliminary data.</text>
</comment>
<keyword evidence="10" id="KW-0560">Oxidoreductase</keyword>
<dbReference type="PANTHER" id="PTHR11709:SF504">
    <property type="entry name" value="PLASTOCYANIN-LIKE DOMAIN-CONTAINING PROTEIN"/>
    <property type="match status" value="1"/>
</dbReference>
<dbReference type="Proteomes" id="UP001195483">
    <property type="component" value="Unassembled WGS sequence"/>
</dbReference>
<dbReference type="GO" id="GO:0005507">
    <property type="term" value="F:copper ion binding"/>
    <property type="evidence" value="ECO:0007669"/>
    <property type="project" value="InterPro"/>
</dbReference>
<keyword evidence="7 16" id="KW-0732">Signal</keyword>
<feature type="region of interest" description="Disordered" evidence="15">
    <location>
        <begin position="1316"/>
        <end position="1386"/>
    </location>
</feature>
<dbReference type="Gene3D" id="2.60.40.420">
    <property type="entry name" value="Cupredoxins - blue copper proteins"/>
    <property type="match status" value="4"/>
</dbReference>
<evidence type="ECO:0000256" key="12">
    <source>
        <dbReference type="ARBA" id="ARBA00023136"/>
    </source>
</evidence>
<dbReference type="InterPro" id="IPR033138">
    <property type="entry name" value="Cu_oxidase_CS"/>
</dbReference>
<feature type="signal peptide" evidence="16">
    <location>
        <begin position="1"/>
        <end position="22"/>
    </location>
</feature>
<dbReference type="GO" id="GO:0005886">
    <property type="term" value="C:plasma membrane"/>
    <property type="evidence" value="ECO:0007669"/>
    <property type="project" value="TreeGrafter"/>
</dbReference>
<dbReference type="SUPFAM" id="SSF49503">
    <property type="entry name" value="Cupredoxins"/>
    <property type="match status" value="6"/>
</dbReference>
<evidence type="ECO:0000256" key="7">
    <source>
        <dbReference type="ARBA" id="ARBA00022729"/>
    </source>
</evidence>
<keyword evidence="11" id="KW-0406">Ion transport</keyword>
<dbReference type="InterPro" id="IPR008972">
    <property type="entry name" value="Cupredoxin"/>
</dbReference>
<evidence type="ECO:0000313" key="20">
    <source>
        <dbReference type="Proteomes" id="UP001195483"/>
    </source>
</evidence>
<feature type="domain" description="Plastocyanin-like" evidence="17">
    <location>
        <begin position="974"/>
        <end position="1081"/>
    </location>
</feature>
<feature type="domain" description="Plastocyanin-like" evidence="18">
    <location>
        <begin position="815"/>
        <end position="922"/>
    </location>
</feature>
<comment type="cofactor">
    <cofactor evidence="1">
        <name>Cu cation</name>
        <dbReference type="ChEBI" id="CHEBI:23378"/>
    </cofactor>
</comment>
<evidence type="ECO:0000256" key="4">
    <source>
        <dbReference type="ARBA" id="ARBA00022448"/>
    </source>
</evidence>
<evidence type="ECO:0000313" key="19">
    <source>
        <dbReference type="EMBL" id="KAK3610459.1"/>
    </source>
</evidence>
<evidence type="ECO:0000256" key="15">
    <source>
        <dbReference type="SAM" id="MobiDB-lite"/>
    </source>
</evidence>
<gene>
    <name evidence="19" type="ORF">CHS0354_016648</name>
</gene>
<evidence type="ECO:0000256" key="1">
    <source>
        <dbReference type="ARBA" id="ARBA00001935"/>
    </source>
</evidence>
<evidence type="ECO:0000256" key="2">
    <source>
        <dbReference type="ARBA" id="ARBA00004167"/>
    </source>
</evidence>
<reference evidence="19" key="2">
    <citation type="journal article" date="2021" name="Genome Biol. Evol.">
        <title>Developing a high-quality reference genome for a parasitic bivalve with doubly uniparental inheritance (Bivalvia: Unionida).</title>
        <authorList>
            <person name="Smith C.H."/>
        </authorList>
    </citation>
    <scope>NUCLEOTIDE SEQUENCE</scope>
    <source>
        <strain evidence="19">CHS0354</strain>
        <tissue evidence="19">Mantle</tissue>
    </source>
</reference>
<dbReference type="GO" id="GO:0016491">
    <property type="term" value="F:oxidoreductase activity"/>
    <property type="evidence" value="ECO:0007669"/>
    <property type="project" value="UniProtKB-KW"/>
</dbReference>
<evidence type="ECO:0000256" key="11">
    <source>
        <dbReference type="ARBA" id="ARBA00023065"/>
    </source>
</evidence>
<dbReference type="InterPro" id="IPR045087">
    <property type="entry name" value="Cu-oxidase_fam"/>
</dbReference>
<feature type="domain" description="Plastocyanin-like" evidence="17">
    <location>
        <begin position="267"/>
        <end position="359"/>
    </location>
</feature>
<evidence type="ECO:0000256" key="14">
    <source>
        <dbReference type="ARBA" id="ARBA00023180"/>
    </source>
</evidence>
<sequence length="1386" mass="157117">MDSSLFILLLILSCFNIDSVFGKVRQIFLAAVETDWDYAPYGRDLVYNNQREAEKRILRGHNRIGSKYRKAVYMRYTDDTYTQLYERKPSWQGYIGPIIRGEVGDTLLIHFKNAATERSYSVHPHGVFYAKDSEGALYLDGTAGHSKFDDGVQPGHKRTYIWNISETFAPTKDDSNCQPWAYHSHVKSVRDIATGLIGLLVVCKPGILDENERRTDVDQELIVYQDITNENRNWYINKSIQSCGNPSECKELLDTNDPEFEDSNIMFHINGFSFGNIAFDVCEGENISIHFISLNDGIHTAQIYGQTMIVRHHRVDTVALYPATFITGLMRPINPGLWLLVCRNSEHNQEGMTAFFNVRSCPASRPTPTTYKRTRKYFIGAEEVEWNYQPLGNDHFQGGVTDHANDLGLDDHHSLHQSATDNTLGNVYKKVVFNEFTDETFRVRKSRLPQEQHLNLLGPPIKAEVGEQIEIVFFNNAARQYSIFLHGVGMEKEMEGAWYNKHPLRANVIFGAYTMPGRRSVYRFTVPREVAPTNDDPNCLTYTYHSAVDIVKDINSGLVGPLLICKPGSLENNGKQMFVDREFFLFFQVIDENFSWYLDENIQLYVKNTSVVDKESEAFTHGNLMHSVNGRVFGNLQGLDMCEGDRVSWHVFGLGGSHDLHGIAFEGNSLRINKQDLDTIVLVPGTSFTGYMYPDNSGTWAVFCHTFHHLMAGMSAQYTVRKCPMASKQLPQFKQSGIVRKYYIAAEEIDWNYAPSMQDLIENESLEDPKTRGYLYVRNDSGYIGPIYKKAVYREYTDGTFSTQKQRTPEEEHLQILGPFIRAEIGDVIEVVFMNKATHPFSIKPHGVFYDKSNEGMKYEDFSRDSETFDDAVPPGGSYTYRWTVPERSGPKPNETACIGWIYHSGSNMIRDTSSGLMGPLITCKKGTLDANGKRKDNIIREFAVVFYIINENRSWYIKETYERFAQQVQPLPDNFEASNEMNAINGLIFGNLKGLDMNENDMVAWYVLGLGSEDDFHTVHFHGHSYIHKTSRSHRGDVIEVFPGTYETVEMLADNAGTWLLHCHVTKHMQNGMEAVYNIHPRSSVPPINLSNHVPLGPEKENVDTLPKIVSDHLSRLNQLGGNMASARILPSKGSIQIRPVRVDHGTNRRPFGQSHTHGGMVSKPSGLNPAFSKPEIRVIQSDAASIPMENVQGSIRGMPGSGQGLDTFTQPPTFPFQVMSNNEQWQSFLQRQPANVQAANSVGFNNNPSNPNLNLQLSQQIAQLSQMQNDFPQNNVIDGGGFNMNLNLGNGNIQRFPLHPGDTFITRFRFKRETNQRSKRNVRKNSNSLIRLFQSKPGHGPQSLKFSPLEIQHGPGGKKKILNQSNRESIDTKYNYNPHINLQK</sequence>
<evidence type="ECO:0000256" key="5">
    <source>
        <dbReference type="ARBA" id="ARBA00022692"/>
    </source>
</evidence>
<evidence type="ECO:0000256" key="13">
    <source>
        <dbReference type="ARBA" id="ARBA00023157"/>
    </source>
</evidence>
<evidence type="ECO:0000256" key="6">
    <source>
        <dbReference type="ARBA" id="ARBA00022723"/>
    </source>
</evidence>
<proteinExistence type="inferred from homology"/>
<dbReference type="FunFam" id="2.60.40.420:FF:000002">
    <property type="entry name" value="Hephaestin like 1"/>
    <property type="match status" value="2"/>
</dbReference>
<accession>A0AAE0TI97</accession>
<dbReference type="InterPro" id="IPR011706">
    <property type="entry name" value="Cu-oxidase_C"/>
</dbReference>
<keyword evidence="4" id="KW-0813">Transport</keyword>
<keyword evidence="14" id="KW-0325">Glycoprotein</keyword>
<dbReference type="PROSITE" id="PS00080">
    <property type="entry name" value="MULTICOPPER_OXIDASE2"/>
    <property type="match status" value="1"/>
</dbReference>
<organism evidence="19 20">
    <name type="scientific">Potamilus streckersoni</name>
    <dbReference type="NCBI Taxonomy" id="2493646"/>
    <lineage>
        <taxon>Eukaryota</taxon>
        <taxon>Metazoa</taxon>
        <taxon>Spiralia</taxon>
        <taxon>Lophotrochozoa</taxon>
        <taxon>Mollusca</taxon>
        <taxon>Bivalvia</taxon>
        <taxon>Autobranchia</taxon>
        <taxon>Heteroconchia</taxon>
        <taxon>Palaeoheterodonta</taxon>
        <taxon>Unionida</taxon>
        <taxon>Unionoidea</taxon>
        <taxon>Unionidae</taxon>
        <taxon>Ambleminae</taxon>
        <taxon>Lampsilini</taxon>
        <taxon>Potamilus</taxon>
    </lineage>
</organism>
<evidence type="ECO:0000259" key="18">
    <source>
        <dbReference type="Pfam" id="PF07732"/>
    </source>
</evidence>
<evidence type="ECO:0000256" key="8">
    <source>
        <dbReference type="ARBA" id="ARBA00022737"/>
    </source>
</evidence>
<feature type="chain" id="PRO_5041979755" evidence="16">
    <location>
        <begin position="23"/>
        <end position="1386"/>
    </location>
</feature>
<feature type="domain" description="Plastocyanin-like" evidence="18">
    <location>
        <begin position="456"/>
        <end position="566"/>
    </location>
</feature>
<protein>
    <submittedName>
        <fullName evidence="19">Uncharacterized protein</fullName>
    </submittedName>
</protein>
<dbReference type="PANTHER" id="PTHR11709">
    <property type="entry name" value="MULTI-COPPER OXIDASE"/>
    <property type="match status" value="1"/>
</dbReference>
<dbReference type="InterPro" id="IPR002355">
    <property type="entry name" value="Cu_oxidase_Cu_BS"/>
</dbReference>
<keyword evidence="5" id="KW-0812">Transmembrane</keyword>
<keyword evidence="13" id="KW-1015">Disulfide bond</keyword>
<dbReference type="GO" id="GO:0006826">
    <property type="term" value="P:iron ion transport"/>
    <property type="evidence" value="ECO:0007669"/>
    <property type="project" value="TreeGrafter"/>
</dbReference>
<keyword evidence="20" id="KW-1185">Reference proteome</keyword>
<evidence type="ECO:0000256" key="16">
    <source>
        <dbReference type="SAM" id="SignalP"/>
    </source>
</evidence>
<evidence type="ECO:0000259" key="17">
    <source>
        <dbReference type="Pfam" id="PF07731"/>
    </source>
</evidence>
<keyword evidence="6" id="KW-0479">Metal-binding</keyword>
<feature type="domain" description="Plastocyanin-like" evidence="18">
    <location>
        <begin position="94"/>
        <end position="204"/>
    </location>
</feature>
<dbReference type="InterPro" id="IPR011707">
    <property type="entry name" value="Cu-oxidase-like_N"/>
</dbReference>
<keyword evidence="12" id="KW-0472">Membrane</keyword>
<dbReference type="Pfam" id="PF07731">
    <property type="entry name" value="Cu-oxidase_2"/>
    <property type="match status" value="3"/>
</dbReference>
<feature type="domain" description="Plastocyanin-like" evidence="17">
    <location>
        <begin position="673"/>
        <end position="721"/>
    </location>
</feature>
<reference evidence="19" key="3">
    <citation type="submission" date="2023-05" db="EMBL/GenBank/DDBJ databases">
        <authorList>
            <person name="Smith C.H."/>
        </authorList>
    </citation>
    <scope>NUCLEOTIDE SEQUENCE</scope>
    <source>
        <strain evidence="19">CHS0354</strain>
        <tissue evidence="19">Mantle</tissue>
    </source>
</reference>
<dbReference type="PROSITE" id="PS00079">
    <property type="entry name" value="MULTICOPPER_OXIDASE1"/>
    <property type="match status" value="3"/>
</dbReference>
<comment type="subcellular location">
    <subcellularLocation>
        <location evidence="2">Membrane</location>
        <topology evidence="2">Single-pass membrane protein</topology>
    </subcellularLocation>
</comment>
<evidence type="ECO:0000256" key="3">
    <source>
        <dbReference type="ARBA" id="ARBA00010609"/>
    </source>
</evidence>